<reference evidence="2" key="1">
    <citation type="submission" date="2021-10" db="EMBL/GenBank/DDBJ databases">
        <authorList>
            <person name="Piombo E."/>
        </authorList>
    </citation>
    <scope>NUCLEOTIDE SEQUENCE</scope>
</reference>
<feature type="region of interest" description="Disordered" evidence="1">
    <location>
        <begin position="1"/>
        <end position="25"/>
    </location>
</feature>
<keyword evidence="3" id="KW-1185">Reference proteome</keyword>
<gene>
    <name evidence="2" type="ORF">CRHIZ90672A_00006538</name>
</gene>
<dbReference type="EMBL" id="CABFNQ020000532">
    <property type="protein sequence ID" value="CAH0018154.1"/>
    <property type="molecule type" value="Genomic_DNA"/>
</dbReference>
<evidence type="ECO:0000313" key="3">
    <source>
        <dbReference type="Proteomes" id="UP000696573"/>
    </source>
</evidence>
<feature type="region of interest" description="Disordered" evidence="1">
    <location>
        <begin position="81"/>
        <end position="101"/>
    </location>
</feature>
<accession>A0A9N9V6X3</accession>
<comment type="caution">
    <text evidence="2">The sequence shown here is derived from an EMBL/GenBank/DDBJ whole genome shotgun (WGS) entry which is preliminary data.</text>
</comment>
<proteinExistence type="predicted"/>
<evidence type="ECO:0000313" key="2">
    <source>
        <dbReference type="EMBL" id="CAH0018154.1"/>
    </source>
</evidence>
<evidence type="ECO:0000256" key="1">
    <source>
        <dbReference type="SAM" id="MobiDB-lite"/>
    </source>
</evidence>
<dbReference type="AlphaFoldDB" id="A0A9N9V6X3"/>
<organism evidence="2 3">
    <name type="scientific">Clonostachys rhizophaga</name>
    <dbReference type="NCBI Taxonomy" id="160324"/>
    <lineage>
        <taxon>Eukaryota</taxon>
        <taxon>Fungi</taxon>
        <taxon>Dikarya</taxon>
        <taxon>Ascomycota</taxon>
        <taxon>Pezizomycotina</taxon>
        <taxon>Sordariomycetes</taxon>
        <taxon>Hypocreomycetidae</taxon>
        <taxon>Hypocreales</taxon>
        <taxon>Bionectriaceae</taxon>
        <taxon>Clonostachys</taxon>
    </lineage>
</organism>
<protein>
    <submittedName>
        <fullName evidence="2">Uncharacterized protein</fullName>
    </submittedName>
</protein>
<sequence>MVCYGKQSEQASQEPSHGVWPFQTRGSRTPYRTLMTESGAGLPNSAASQLGLVESTPSEGHDNLLRLKDAYSVQLRTYHSPASVASHPSSVERLETSQCTV</sequence>
<dbReference type="Proteomes" id="UP000696573">
    <property type="component" value="Unassembled WGS sequence"/>
</dbReference>
<name>A0A9N9V6X3_9HYPO</name>